<dbReference type="Proteomes" id="UP000196086">
    <property type="component" value="Unassembled WGS sequence"/>
</dbReference>
<reference evidence="2 3" key="1">
    <citation type="submission" date="2014-06" db="EMBL/GenBank/DDBJ databases">
        <authorList>
            <person name="Ju J."/>
            <person name="Zhang J."/>
        </authorList>
    </citation>
    <scope>NUCLEOTIDE SEQUENCE [LARGE SCALE GENOMIC DNA]</scope>
    <source>
        <strain evidence="2 3">DsW_47</strain>
    </source>
</reference>
<protein>
    <submittedName>
        <fullName evidence="2">Uncharacterized protein</fullName>
    </submittedName>
</protein>
<comment type="caution">
    <text evidence="2">The sequence shown here is derived from an EMBL/GenBank/DDBJ whole genome shotgun (WGS) entry which is preliminary data.</text>
</comment>
<sequence length="305" mass="33950">MFRVGQHVLSDAEVARQASLNEAVLVQTLPHLIEWGFFARDDAGAVFSTLLYDRILRKEERDAAKLHAQEARAQWVAEAEARGEPTENLTSKQIASRMNGRKGGRPRKNPSTKNKVSRVIADNPTGFVGSVEEERDNTILNNNLSSSPSESREPENPKPDEAEVRLIAQKAREAAGLGNGQRTFSETYVRNFLRDGIDAETILNIAAQKRGEAQKFVYLDIPVRDAFRAKQESTAQALAVENAPDWQKKAKNAYAKANALFAKEMTEKGDFGRVQREWPDTATMCGLPPVERTQAAYEAYFRSAA</sequence>
<feature type="compositionally biased region" description="Basic residues" evidence="1">
    <location>
        <begin position="99"/>
        <end position="110"/>
    </location>
</feature>
<evidence type="ECO:0000313" key="3">
    <source>
        <dbReference type="Proteomes" id="UP000196086"/>
    </source>
</evidence>
<feature type="compositionally biased region" description="Basic and acidic residues" evidence="1">
    <location>
        <begin position="150"/>
        <end position="160"/>
    </location>
</feature>
<dbReference type="AlphaFoldDB" id="A0A1Z5YW57"/>
<feature type="compositionally biased region" description="Polar residues" evidence="1">
    <location>
        <begin position="87"/>
        <end position="96"/>
    </location>
</feature>
<organism evidence="2 3">
    <name type="scientific">Acetobacter cibinongensis</name>
    <dbReference type="NCBI Taxonomy" id="146475"/>
    <lineage>
        <taxon>Bacteria</taxon>
        <taxon>Pseudomonadati</taxon>
        <taxon>Pseudomonadota</taxon>
        <taxon>Alphaproteobacteria</taxon>
        <taxon>Acetobacterales</taxon>
        <taxon>Acetobacteraceae</taxon>
        <taxon>Acetobacter</taxon>
    </lineage>
</organism>
<accession>A0A1Z5YW57</accession>
<feature type="compositionally biased region" description="Low complexity" evidence="1">
    <location>
        <begin position="140"/>
        <end position="149"/>
    </location>
</feature>
<feature type="region of interest" description="Disordered" evidence="1">
    <location>
        <begin position="77"/>
        <end position="160"/>
    </location>
</feature>
<proteinExistence type="predicted"/>
<gene>
    <name evidence="2" type="ORF">HK14_03180</name>
</gene>
<evidence type="ECO:0000256" key="1">
    <source>
        <dbReference type="SAM" id="MobiDB-lite"/>
    </source>
</evidence>
<dbReference type="EMBL" id="JOMQ01000016">
    <property type="protein sequence ID" value="OUJ03181.1"/>
    <property type="molecule type" value="Genomic_DNA"/>
</dbReference>
<name>A0A1Z5YW57_9PROT</name>
<evidence type="ECO:0000313" key="2">
    <source>
        <dbReference type="EMBL" id="OUJ03181.1"/>
    </source>
</evidence>